<evidence type="ECO:0000256" key="10">
    <source>
        <dbReference type="ARBA" id="ARBA00022840"/>
    </source>
</evidence>
<keyword evidence="9 18" id="KW-0418">Kinase</keyword>
<evidence type="ECO:0000256" key="8">
    <source>
        <dbReference type="ARBA" id="ARBA00022741"/>
    </source>
</evidence>
<dbReference type="GO" id="GO:0000155">
    <property type="term" value="F:phosphorelay sensor kinase activity"/>
    <property type="evidence" value="ECO:0007669"/>
    <property type="project" value="InterPro"/>
</dbReference>
<dbReference type="eggNOG" id="COG2205">
    <property type="taxonomic scope" value="Bacteria"/>
</dbReference>
<dbReference type="PANTHER" id="PTHR45528:SF1">
    <property type="entry name" value="SENSOR HISTIDINE KINASE CPXA"/>
    <property type="match status" value="1"/>
</dbReference>
<evidence type="ECO:0000256" key="12">
    <source>
        <dbReference type="ARBA" id="ARBA00023012"/>
    </source>
</evidence>
<keyword evidence="11 15" id="KW-1133">Transmembrane helix</keyword>
<protein>
    <recommendedName>
        <fullName evidence="3">histidine kinase</fullName>
        <ecNumber evidence="3">2.7.13.3</ecNumber>
    </recommendedName>
</protein>
<dbReference type="EC" id="2.7.13.3" evidence="3"/>
<evidence type="ECO:0000256" key="9">
    <source>
        <dbReference type="ARBA" id="ARBA00022777"/>
    </source>
</evidence>
<keyword evidence="19" id="KW-1185">Reference proteome</keyword>
<organism evidence="18 19">
    <name type="scientific">Calditerrivibrio nitroreducens (strain DSM 19672 / NBRC 101217 / Yu37-1)</name>
    <dbReference type="NCBI Taxonomy" id="768670"/>
    <lineage>
        <taxon>Bacteria</taxon>
        <taxon>Pseudomonadati</taxon>
        <taxon>Deferribacterota</taxon>
        <taxon>Deferribacteres</taxon>
        <taxon>Deferribacterales</taxon>
        <taxon>Calditerrivibrionaceae</taxon>
    </lineage>
</organism>
<feature type="transmembrane region" description="Helical" evidence="15">
    <location>
        <begin position="6"/>
        <end position="26"/>
    </location>
</feature>
<dbReference type="Gene3D" id="3.30.565.10">
    <property type="entry name" value="Histidine kinase-like ATPase, C-terminal domain"/>
    <property type="match status" value="1"/>
</dbReference>
<evidence type="ECO:0000256" key="11">
    <source>
        <dbReference type="ARBA" id="ARBA00022989"/>
    </source>
</evidence>
<keyword evidence="14" id="KW-0175">Coiled coil</keyword>
<dbReference type="AlphaFoldDB" id="E4TJK9"/>
<feature type="coiled-coil region" evidence="14">
    <location>
        <begin position="28"/>
        <end position="73"/>
    </location>
</feature>
<sequence precursor="true">MFTLRGRLIFLMLFLYVLIAISLFVISQQSQKALIDEINDNIEDLTKAIQISVQNLTSENLDSQNQVEELVKKFRKKGVTEVSILSDDREILASSNPKKVGKRIDKNINTDFLIKAELGSKSLNEKIKEINLPIIIGDEKYGYVNLVLHLDTYTEIQKKHFRMRLIITLGIFLIGTILIIILATQYVKPINKLVESTIKVSNGDLVPIQMSGLNATPEIRLLVNNFNDMIIKIKERFELEKQLEEMSHLYKVGQLSSAIAHEIKNPLNFINLAINQVKDELKEKNYDPNLINMLKMVEDEVKRISDLLVNFLEYGKPIKLEWQRCSIREIMDSLYKIVNLKMQDSDIKLLFDIPEEIIFNCDREKLMGSLLNLLINSVESIGKKGEIKVRAYREGNSVFIEVLDNGKGIPDSIKERIFEPYVSTKATGMGLGLAFTRRIIEEHGGKIYLDDKYKDGAKFVIELPYE</sequence>
<dbReference type="Pfam" id="PF02518">
    <property type="entry name" value="HATPase_c"/>
    <property type="match status" value="1"/>
</dbReference>
<evidence type="ECO:0000259" key="17">
    <source>
        <dbReference type="PROSITE" id="PS50885"/>
    </source>
</evidence>
<keyword evidence="8" id="KW-0547">Nucleotide-binding</keyword>
<keyword evidence="12" id="KW-0902">Two-component regulatory system</keyword>
<dbReference type="InterPro" id="IPR036890">
    <property type="entry name" value="HATPase_C_sf"/>
</dbReference>
<dbReference type="Proteomes" id="UP000007039">
    <property type="component" value="Chromosome"/>
</dbReference>
<evidence type="ECO:0000256" key="15">
    <source>
        <dbReference type="SAM" id="Phobius"/>
    </source>
</evidence>
<reference evidence="18 19" key="2">
    <citation type="journal article" date="2011" name="Stand. Genomic Sci.">
        <title>Complete genome sequence of Calditerrivibrio nitroreducens type strain (Yu37-1).</title>
        <authorList>
            <person name="Pitluck S."/>
            <person name="Sikorski J."/>
            <person name="Zeytun A."/>
            <person name="Lapidus A."/>
            <person name="Nolan M."/>
            <person name="Lucas S."/>
            <person name="Hammon N."/>
            <person name="Deshpande S."/>
            <person name="Cheng J.F."/>
            <person name="Tapia R."/>
            <person name="Han C."/>
            <person name="Goodwin L."/>
            <person name="Liolios K."/>
            <person name="Pagani I."/>
            <person name="Ivanova N."/>
            <person name="Mavromatis K."/>
            <person name="Pati A."/>
            <person name="Chen A."/>
            <person name="Palaniappan K."/>
            <person name="Hauser L."/>
            <person name="Chang Y.J."/>
            <person name="Jeffries C.D."/>
            <person name="Detter J.C."/>
            <person name="Brambilla E."/>
            <person name="Djao O.D."/>
            <person name="Rohde M."/>
            <person name="Spring S."/>
            <person name="Goker M."/>
            <person name="Woyke T."/>
            <person name="Bristow J."/>
            <person name="Eisen J.A."/>
            <person name="Markowitz V."/>
            <person name="Hugenholtz P."/>
            <person name="Kyrpides N.C."/>
            <person name="Klenk H.P."/>
            <person name="Land M."/>
        </authorList>
    </citation>
    <scope>NUCLEOTIDE SEQUENCE [LARGE SCALE GENOMIC DNA]</scope>
    <source>
        <strain evidence="19">DSM 19672 / NBRC 101217 / Yu37-1</strain>
    </source>
</reference>
<dbReference type="InterPro" id="IPR003594">
    <property type="entry name" value="HATPase_dom"/>
</dbReference>
<dbReference type="OrthoDB" id="9781147at2"/>
<comment type="catalytic activity">
    <reaction evidence="1">
        <text>ATP + protein L-histidine = ADP + protein N-phospho-L-histidine.</text>
        <dbReference type="EC" id="2.7.13.3"/>
    </reaction>
</comment>
<feature type="domain" description="Histidine kinase" evidence="16">
    <location>
        <begin position="258"/>
        <end position="466"/>
    </location>
</feature>
<keyword evidence="5" id="KW-0597">Phosphoprotein</keyword>
<keyword evidence="10" id="KW-0067">ATP-binding</keyword>
<dbReference type="PROSITE" id="PS50109">
    <property type="entry name" value="HIS_KIN"/>
    <property type="match status" value="1"/>
</dbReference>
<evidence type="ECO:0000313" key="19">
    <source>
        <dbReference type="Proteomes" id="UP000007039"/>
    </source>
</evidence>
<dbReference type="SUPFAM" id="SSF47384">
    <property type="entry name" value="Homodimeric domain of signal transducing histidine kinase"/>
    <property type="match status" value="1"/>
</dbReference>
<evidence type="ECO:0000313" key="18">
    <source>
        <dbReference type="EMBL" id="ADR18171.1"/>
    </source>
</evidence>
<dbReference type="PANTHER" id="PTHR45528">
    <property type="entry name" value="SENSOR HISTIDINE KINASE CPXA"/>
    <property type="match status" value="1"/>
</dbReference>
<evidence type="ECO:0000256" key="14">
    <source>
        <dbReference type="SAM" id="Coils"/>
    </source>
</evidence>
<dbReference type="CDD" id="cd06225">
    <property type="entry name" value="HAMP"/>
    <property type="match status" value="1"/>
</dbReference>
<evidence type="ECO:0000256" key="5">
    <source>
        <dbReference type="ARBA" id="ARBA00022553"/>
    </source>
</evidence>
<evidence type="ECO:0000259" key="16">
    <source>
        <dbReference type="PROSITE" id="PS50109"/>
    </source>
</evidence>
<dbReference type="RefSeq" id="WP_013450388.1">
    <property type="nucleotide sequence ID" value="NC_014758.1"/>
</dbReference>
<dbReference type="InterPro" id="IPR005467">
    <property type="entry name" value="His_kinase_dom"/>
</dbReference>
<dbReference type="STRING" id="768670.Calni_0258"/>
<keyword evidence="13 15" id="KW-0472">Membrane</keyword>
<dbReference type="SMART" id="SM00387">
    <property type="entry name" value="HATPase_c"/>
    <property type="match status" value="1"/>
</dbReference>
<dbReference type="CDD" id="cd00082">
    <property type="entry name" value="HisKA"/>
    <property type="match status" value="1"/>
</dbReference>
<dbReference type="SMART" id="SM00388">
    <property type="entry name" value="HisKA"/>
    <property type="match status" value="1"/>
</dbReference>
<evidence type="ECO:0000256" key="2">
    <source>
        <dbReference type="ARBA" id="ARBA00004651"/>
    </source>
</evidence>
<evidence type="ECO:0000256" key="7">
    <source>
        <dbReference type="ARBA" id="ARBA00022692"/>
    </source>
</evidence>
<dbReference type="Pfam" id="PF00512">
    <property type="entry name" value="HisKA"/>
    <property type="match status" value="1"/>
</dbReference>
<dbReference type="GO" id="GO:0005524">
    <property type="term" value="F:ATP binding"/>
    <property type="evidence" value="ECO:0007669"/>
    <property type="project" value="UniProtKB-KW"/>
</dbReference>
<dbReference type="InterPro" id="IPR003660">
    <property type="entry name" value="HAMP_dom"/>
</dbReference>
<dbReference type="PRINTS" id="PR00344">
    <property type="entry name" value="BCTRLSENSOR"/>
</dbReference>
<dbReference type="InterPro" id="IPR004358">
    <property type="entry name" value="Sig_transdc_His_kin-like_C"/>
</dbReference>
<dbReference type="HOGENOM" id="CLU_000445_89_29_0"/>
<evidence type="ECO:0000256" key="13">
    <source>
        <dbReference type="ARBA" id="ARBA00023136"/>
    </source>
</evidence>
<gene>
    <name evidence="18" type="ordered locus">Calni_0258</name>
</gene>
<proteinExistence type="predicted"/>
<feature type="transmembrane region" description="Helical" evidence="15">
    <location>
        <begin position="165"/>
        <end position="187"/>
    </location>
</feature>
<evidence type="ECO:0000256" key="3">
    <source>
        <dbReference type="ARBA" id="ARBA00012438"/>
    </source>
</evidence>
<name>E4TJK9_CALNY</name>
<dbReference type="InterPro" id="IPR050398">
    <property type="entry name" value="HssS/ArlS-like"/>
</dbReference>
<dbReference type="Gene3D" id="6.10.340.10">
    <property type="match status" value="1"/>
</dbReference>
<dbReference type="Gene3D" id="1.10.287.130">
    <property type="match status" value="1"/>
</dbReference>
<dbReference type="KEGG" id="cni:Calni_0258"/>
<evidence type="ECO:0000256" key="1">
    <source>
        <dbReference type="ARBA" id="ARBA00000085"/>
    </source>
</evidence>
<keyword evidence="7 15" id="KW-0812">Transmembrane</keyword>
<accession>E4TJK9</accession>
<evidence type="ECO:0000256" key="4">
    <source>
        <dbReference type="ARBA" id="ARBA00022475"/>
    </source>
</evidence>
<feature type="domain" description="HAMP" evidence="17">
    <location>
        <begin position="184"/>
        <end position="238"/>
    </location>
</feature>
<keyword evidence="6" id="KW-0808">Transferase</keyword>
<comment type="subcellular location">
    <subcellularLocation>
        <location evidence="2">Cell membrane</location>
        <topology evidence="2">Multi-pass membrane protein</topology>
    </subcellularLocation>
</comment>
<keyword evidence="4" id="KW-1003">Cell membrane</keyword>
<dbReference type="PROSITE" id="PS50885">
    <property type="entry name" value="HAMP"/>
    <property type="match status" value="1"/>
</dbReference>
<evidence type="ECO:0000256" key="6">
    <source>
        <dbReference type="ARBA" id="ARBA00022679"/>
    </source>
</evidence>
<reference key="1">
    <citation type="submission" date="2010-11" db="EMBL/GenBank/DDBJ databases">
        <title>The complete genome of chromosome of Calditerrivibrio nitroreducens DSM 19672.</title>
        <authorList>
            <consortium name="US DOE Joint Genome Institute (JGI-PGF)"/>
            <person name="Lucas S."/>
            <person name="Copeland A."/>
            <person name="Lapidus A."/>
            <person name="Bruce D."/>
            <person name="Goodwin L."/>
            <person name="Pitluck S."/>
            <person name="Kyrpides N."/>
            <person name="Mavromatis K."/>
            <person name="Ivanova N."/>
            <person name="Mikhailova N."/>
            <person name="Zeytun A."/>
            <person name="Brettin T."/>
            <person name="Detter J.C."/>
            <person name="Tapia R."/>
            <person name="Han C."/>
            <person name="Land M."/>
            <person name="Hauser L."/>
            <person name="Markowitz V."/>
            <person name="Cheng J.-F."/>
            <person name="Hugenholtz P."/>
            <person name="Woyke T."/>
            <person name="Wu D."/>
            <person name="Spring S."/>
            <person name="Schroeder M."/>
            <person name="Brambilla E."/>
            <person name="Klenk H.-P."/>
            <person name="Eisen J.A."/>
        </authorList>
    </citation>
    <scope>NUCLEOTIDE SEQUENCE [LARGE SCALE GENOMIC DNA]</scope>
    <source>
        <strain>DSM 19672</strain>
    </source>
</reference>
<dbReference type="EMBL" id="CP002347">
    <property type="protein sequence ID" value="ADR18171.1"/>
    <property type="molecule type" value="Genomic_DNA"/>
</dbReference>
<dbReference type="SUPFAM" id="SSF55874">
    <property type="entry name" value="ATPase domain of HSP90 chaperone/DNA topoisomerase II/histidine kinase"/>
    <property type="match status" value="1"/>
</dbReference>
<dbReference type="GO" id="GO:0005886">
    <property type="term" value="C:plasma membrane"/>
    <property type="evidence" value="ECO:0007669"/>
    <property type="project" value="UniProtKB-SubCell"/>
</dbReference>
<dbReference type="InterPro" id="IPR036097">
    <property type="entry name" value="HisK_dim/P_sf"/>
</dbReference>
<dbReference type="InterPro" id="IPR003661">
    <property type="entry name" value="HisK_dim/P_dom"/>
</dbReference>